<dbReference type="SUPFAM" id="SSF51735">
    <property type="entry name" value="NAD(P)-binding Rossmann-fold domains"/>
    <property type="match status" value="1"/>
</dbReference>
<dbReference type="Gene3D" id="3.40.50.720">
    <property type="entry name" value="NAD(P)-binding Rossmann-like Domain"/>
    <property type="match status" value="1"/>
</dbReference>
<dbReference type="InterPro" id="IPR036291">
    <property type="entry name" value="NAD(P)-bd_dom_sf"/>
</dbReference>
<dbReference type="InterPro" id="IPR013328">
    <property type="entry name" value="6PGD_dom2"/>
</dbReference>
<accession>A0ABV1YEK3</accession>
<protein>
    <submittedName>
        <fullName evidence="5">NAD(P)-dependent oxidoreductase</fullName>
    </submittedName>
</protein>
<evidence type="ECO:0000313" key="5">
    <source>
        <dbReference type="EMBL" id="MER8933545.1"/>
    </source>
</evidence>
<dbReference type="Proteomes" id="UP001464387">
    <property type="component" value="Unassembled WGS sequence"/>
</dbReference>
<organism evidence="5 6">
    <name type="scientific">Mesorhizobium opportunistum</name>
    <dbReference type="NCBI Taxonomy" id="593909"/>
    <lineage>
        <taxon>Bacteria</taxon>
        <taxon>Pseudomonadati</taxon>
        <taxon>Pseudomonadota</taxon>
        <taxon>Alphaproteobacteria</taxon>
        <taxon>Hyphomicrobiales</taxon>
        <taxon>Phyllobacteriaceae</taxon>
        <taxon>Mesorhizobium</taxon>
    </lineage>
</organism>
<keyword evidence="6" id="KW-1185">Reference proteome</keyword>
<evidence type="ECO:0000256" key="1">
    <source>
        <dbReference type="ARBA" id="ARBA00023002"/>
    </source>
</evidence>
<dbReference type="PANTHER" id="PTHR22981">
    <property type="entry name" value="3-HYDROXYISOBUTYRATE DEHYDROGENASE-RELATED"/>
    <property type="match status" value="1"/>
</dbReference>
<dbReference type="SUPFAM" id="SSF48179">
    <property type="entry name" value="6-phosphogluconate dehydrogenase C-terminal domain-like"/>
    <property type="match status" value="1"/>
</dbReference>
<proteinExistence type="predicted"/>
<reference evidence="5 6" key="1">
    <citation type="journal article" date="2024" name="Proc. Natl. Acad. Sci. U.S.A.">
        <title>The evolutionary genomics of adaptation to stress in wild rhizobium bacteria.</title>
        <authorList>
            <person name="Kehlet-Delgado H."/>
            <person name="Montoya A.P."/>
            <person name="Jensen K.T."/>
            <person name="Wendlandt C.E."/>
            <person name="Dexheimer C."/>
            <person name="Roberts M."/>
            <person name="Torres Martinez L."/>
            <person name="Friesen M.L."/>
            <person name="Griffitts J.S."/>
            <person name="Porter S.S."/>
        </authorList>
    </citation>
    <scope>NUCLEOTIDE SEQUENCE [LARGE SCALE GENOMIC DNA]</scope>
    <source>
        <strain evidence="5 6">M0729</strain>
    </source>
</reference>
<feature type="domain" description="6-phosphogluconate dehydrogenase NADP-binding" evidence="3">
    <location>
        <begin position="1"/>
        <end position="151"/>
    </location>
</feature>
<evidence type="ECO:0000313" key="6">
    <source>
        <dbReference type="Proteomes" id="UP001464387"/>
    </source>
</evidence>
<dbReference type="InterPro" id="IPR029154">
    <property type="entry name" value="HIBADH-like_NADP-bd"/>
</dbReference>
<dbReference type="PANTHER" id="PTHR22981:SF7">
    <property type="entry name" value="3-HYDROXYISOBUTYRATE DEHYDROGENASE, MITOCHONDRIAL"/>
    <property type="match status" value="1"/>
</dbReference>
<dbReference type="Gene3D" id="1.10.1040.10">
    <property type="entry name" value="N-(1-d-carboxylethyl)-l-norvaline Dehydrogenase, domain 2"/>
    <property type="match status" value="1"/>
</dbReference>
<sequence length="280" mass="28247">MGLPMASRLVASGFDVRGADLSEASRAAFAAAGGRAVETASEAVSGASMVVTMLPNAAIVADVLVGSGGAAASLPPGALVVDMSSSAPFKTRELGDKLAKRGVGLIDAPVSGGVSRAKEGTLAIMAGGDSAAIERARPVLSAMGKSIFVTGLLGSGHAMKALNNYVSASGLVAACEALMVGRAFGLDAETIVDVLNVSTGRNNSTETKLKPFVVSESFASGFAIGLMAKDIRTAADLADELGLPASEMSQSAALWEQAAQMLGKGADHTEIYRYLASPRQ</sequence>
<feature type="domain" description="3-hydroxyisobutyrate dehydrogenase-like NAD-binding" evidence="4">
    <location>
        <begin position="154"/>
        <end position="275"/>
    </location>
</feature>
<dbReference type="Pfam" id="PF03446">
    <property type="entry name" value="NAD_binding_2"/>
    <property type="match status" value="1"/>
</dbReference>
<evidence type="ECO:0000259" key="3">
    <source>
        <dbReference type="Pfam" id="PF03446"/>
    </source>
</evidence>
<keyword evidence="1" id="KW-0560">Oxidoreductase</keyword>
<dbReference type="InterPro" id="IPR015815">
    <property type="entry name" value="HIBADH-related"/>
</dbReference>
<gene>
    <name evidence="5" type="ORF">NKI33_11275</name>
</gene>
<comment type="caution">
    <text evidence="5">The sequence shown here is derived from an EMBL/GenBank/DDBJ whole genome shotgun (WGS) entry which is preliminary data.</text>
</comment>
<evidence type="ECO:0000256" key="2">
    <source>
        <dbReference type="ARBA" id="ARBA00023027"/>
    </source>
</evidence>
<dbReference type="EMBL" id="JAMYPJ010000012">
    <property type="protein sequence ID" value="MER8933545.1"/>
    <property type="molecule type" value="Genomic_DNA"/>
</dbReference>
<dbReference type="Pfam" id="PF14833">
    <property type="entry name" value="NAD_binding_11"/>
    <property type="match status" value="1"/>
</dbReference>
<name>A0ABV1YEK3_9HYPH</name>
<keyword evidence="2" id="KW-0520">NAD</keyword>
<dbReference type="PIRSF" id="PIRSF000103">
    <property type="entry name" value="HIBADH"/>
    <property type="match status" value="1"/>
</dbReference>
<evidence type="ECO:0000259" key="4">
    <source>
        <dbReference type="Pfam" id="PF14833"/>
    </source>
</evidence>
<dbReference type="InterPro" id="IPR006115">
    <property type="entry name" value="6PGDH_NADP-bd"/>
</dbReference>
<dbReference type="InterPro" id="IPR008927">
    <property type="entry name" value="6-PGluconate_DH-like_C_sf"/>
</dbReference>